<keyword evidence="3" id="KW-1185">Reference proteome</keyword>
<dbReference type="EMBL" id="BGPR01017774">
    <property type="protein sequence ID" value="GBN77255.1"/>
    <property type="molecule type" value="Genomic_DNA"/>
</dbReference>
<evidence type="ECO:0000313" key="2">
    <source>
        <dbReference type="EMBL" id="GBN77255.1"/>
    </source>
</evidence>
<gene>
    <name evidence="2" type="ORF">AVEN_188468_1</name>
</gene>
<dbReference type="Proteomes" id="UP000499080">
    <property type="component" value="Unassembled WGS sequence"/>
</dbReference>
<evidence type="ECO:0000313" key="3">
    <source>
        <dbReference type="Proteomes" id="UP000499080"/>
    </source>
</evidence>
<comment type="caution">
    <text evidence="2">The sequence shown here is derived from an EMBL/GenBank/DDBJ whole genome shotgun (WGS) entry which is preliminary data.</text>
</comment>
<dbReference type="AlphaFoldDB" id="A0A4Y2RQT9"/>
<proteinExistence type="predicted"/>
<feature type="region of interest" description="Disordered" evidence="1">
    <location>
        <begin position="46"/>
        <end position="67"/>
    </location>
</feature>
<sequence length="90" mass="10072">MPIQERIFNAITELYMYRAERAHPSDQSLGPTSRFADPFSTLGGCRGIQSTRHPSRRERGSCSAGQATASVPASRLTRWKVKKTCCTRIE</sequence>
<evidence type="ECO:0000256" key="1">
    <source>
        <dbReference type="SAM" id="MobiDB-lite"/>
    </source>
</evidence>
<protein>
    <submittedName>
        <fullName evidence="2">Uncharacterized protein</fullName>
    </submittedName>
</protein>
<name>A0A4Y2RQT9_ARAVE</name>
<reference evidence="2 3" key="1">
    <citation type="journal article" date="2019" name="Sci. Rep.">
        <title>Orb-weaving spider Araneus ventricosus genome elucidates the spidroin gene catalogue.</title>
        <authorList>
            <person name="Kono N."/>
            <person name="Nakamura H."/>
            <person name="Ohtoshi R."/>
            <person name="Moran D.A.P."/>
            <person name="Shinohara A."/>
            <person name="Yoshida Y."/>
            <person name="Fujiwara M."/>
            <person name="Mori M."/>
            <person name="Tomita M."/>
            <person name="Arakawa K."/>
        </authorList>
    </citation>
    <scope>NUCLEOTIDE SEQUENCE [LARGE SCALE GENOMIC DNA]</scope>
</reference>
<organism evidence="2 3">
    <name type="scientific">Araneus ventricosus</name>
    <name type="common">Orbweaver spider</name>
    <name type="synonym">Epeira ventricosa</name>
    <dbReference type="NCBI Taxonomy" id="182803"/>
    <lineage>
        <taxon>Eukaryota</taxon>
        <taxon>Metazoa</taxon>
        <taxon>Ecdysozoa</taxon>
        <taxon>Arthropoda</taxon>
        <taxon>Chelicerata</taxon>
        <taxon>Arachnida</taxon>
        <taxon>Araneae</taxon>
        <taxon>Araneomorphae</taxon>
        <taxon>Entelegynae</taxon>
        <taxon>Araneoidea</taxon>
        <taxon>Araneidae</taxon>
        <taxon>Araneus</taxon>
    </lineage>
</organism>
<accession>A0A4Y2RQT9</accession>